<dbReference type="InterPro" id="IPR037102">
    <property type="entry name" value="Znf_lg_T-Ag_D1_dom_sf"/>
</dbReference>
<reference evidence="19 20" key="1">
    <citation type="submission" date="2018-01" db="EMBL/GenBank/DDBJ databases">
        <title>Diversity of papillomavirus in Rhesus macaques.</title>
        <authorList>
            <person name="Chen Z."/>
            <person name="Wong P.Y."/>
            <person name="Ho W."/>
            <person name="Chan P."/>
        </authorList>
    </citation>
    <scope>NUCLEOTIDE SEQUENCE [LARGE SCALE GENOMIC DNA]</scope>
    <source>
        <strain evidence="19">PM069S3c168082</strain>
    </source>
</reference>
<dbReference type="GeneID" id="41702611"/>
<keyword evidence="4 15" id="KW-1048">Host nucleus</keyword>
<evidence type="ECO:0000256" key="8">
    <source>
        <dbReference type="ARBA" id="ARBA00022806"/>
    </source>
</evidence>
<feature type="modified residue" description="Phosphoserine; by host" evidence="15">
    <location>
        <position position="91"/>
    </location>
</feature>
<feature type="compositionally biased region" description="Polar residues" evidence="17">
    <location>
        <begin position="152"/>
        <end position="166"/>
    </location>
</feature>
<dbReference type="GO" id="GO:0003677">
    <property type="term" value="F:DNA binding"/>
    <property type="evidence" value="ECO:0007669"/>
    <property type="project" value="UniProtKB-UniRule"/>
</dbReference>
<evidence type="ECO:0000256" key="5">
    <source>
        <dbReference type="ARBA" id="ARBA00022705"/>
    </source>
</evidence>
<evidence type="ECO:0000256" key="17">
    <source>
        <dbReference type="SAM" id="MobiDB-lite"/>
    </source>
</evidence>
<feature type="region of interest" description="DNA-binding region" evidence="15">
    <location>
        <begin position="179"/>
        <end position="345"/>
    </location>
</feature>
<dbReference type="InterPro" id="IPR014015">
    <property type="entry name" value="Helicase_SF3_DNA-vir"/>
</dbReference>
<keyword evidence="11 15" id="KW-0413">Isomerase</keyword>
<dbReference type="Gene3D" id="3.40.1310.10">
    <property type="match status" value="1"/>
</dbReference>
<feature type="cross-link" description="Glycyl lysine isopeptide (Lys-Gly) (interchain with G-Cter in SUMO)" evidence="15">
    <location>
        <position position="551"/>
    </location>
</feature>
<comment type="PTM">
    <text evidence="15">Phosphorylated.</text>
</comment>
<evidence type="ECO:0000256" key="9">
    <source>
        <dbReference type="ARBA" id="ARBA00022840"/>
    </source>
</evidence>
<evidence type="ECO:0000256" key="13">
    <source>
        <dbReference type="ARBA" id="ARBA00048988"/>
    </source>
</evidence>
<gene>
    <name evidence="15 19" type="primary">E1</name>
</gene>
<dbReference type="Gene3D" id="3.40.50.300">
    <property type="entry name" value="P-loop containing nucleotide triphosphate hydrolases"/>
    <property type="match status" value="1"/>
</dbReference>
<evidence type="ECO:0000256" key="12">
    <source>
        <dbReference type="ARBA" id="ARBA00034617"/>
    </source>
</evidence>
<evidence type="ECO:0000256" key="16">
    <source>
        <dbReference type="PIRNR" id="PIRNR003383"/>
    </source>
</evidence>
<evidence type="ECO:0000256" key="2">
    <source>
        <dbReference type="ARBA" id="ARBA00022518"/>
    </source>
</evidence>
<evidence type="ECO:0000256" key="15">
    <source>
        <dbReference type="HAMAP-Rule" id="MF_04000"/>
    </source>
</evidence>
<comment type="catalytic activity">
    <reaction evidence="12 15">
        <text>Couples ATP hydrolysis with the unwinding of duplex DNA by translocating in the 3'-5' direction.</text>
        <dbReference type="EC" id="5.6.2.4"/>
    </reaction>
</comment>
<feature type="domain" description="SF3 helicase" evidence="18">
    <location>
        <begin position="444"/>
        <end position="594"/>
    </location>
</feature>
<dbReference type="HAMAP" id="MF_04000">
    <property type="entry name" value="PPV_E1"/>
    <property type="match status" value="1"/>
</dbReference>
<keyword evidence="15" id="KW-0832">Ubl conjugation</keyword>
<keyword evidence="5 15" id="KW-0235">DNA replication</keyword>
<feature type="short sequence motif" description="Nuclear localization signal" evidence="15">
    <location>
        <begin position="85"/>
        <end position="87"/>
    </location>
</feature>
<evidence type="ECO:0000259" key="18">
    <source>
        <dbReference type="PROSITE" id="PS51206"/>
    </source>
</evidence>
<keyword evidence="8 15" id="KW-0347">Helicase</keyword>
<dbReference type="Pfam" id="PF00524">
    <property type="entry name" value="PPV_E1_N"/>
    <property type="match status" value="1"/>
</dbReference>
<comment type="catalytic activity">
    <reaction evidence="13 15 16">
        <text>ATP + H2O = ADP + phosphate + H(+)</text>
        <dbReference type="Rhea" id="RHEA:13065"/>
        <dbReference type="ChEBI" id="CHEBI:15377"/>
        <dbReference type="ChEBI" id="CHEBI:15378"/>
        <dbReference type="ChEBI" id="CHEBI:30616"/>
        <dbReference type="ChEBI" id="CHEBI:43474"/>
        <dbReference type="ChEBI" id="CHEBI:456216"/>
        <dbReference type="EC" id="5.6.2.4"/>
    </reaction>
</comment>
<dbReference type="Pfam" id="PF20450">
    <property type="entry name" value="PPV_E1_DBD"/>
    <property type="match status" value="1"/>
</dbReference>
<dbReference type="KEGG" id="vg:41702611"/>
<proteinExistence type="inferred from homology"/>
<feature type="modified residue" description="Phosphoserine; by host" evidence="15">
    <location>
        <position position="95"/>
    </location>
</feature>
<dbReference type="SUPFAM" id="SSF52540">
    <property type="entry name" value="P-loop containing nucleoside triphosphate hydrolases"/>
    <property type="match status" value="1"/>
</dbReference>
<accession>A0A385AH66</accession>
<evidence type="ECO:0000313" key="19">
    <source>
        <dbReference type="EMBL" id="AXN57282.1"/>
    </source>
</evidence>
<evidence type="ECO:0000313" key="20">
    <source>
        <dbReference type="Proteomes" id="UP000289742"/>
    </source>
</evidence>
<dbReference type="GO" id="GO:0006260">
    <property type="term" value="P:DNA replication"/>
    <property type="evidence" value="ECO:0007669"/>
    <property type="project" value="UniProtKB-UniRule"/>
</dbReference>
<dbReference type="Gene3D" id="1.10.10.510">
    <property type="entry name" value="Zinc finger, large T-antigen D1 domain"/>
    <property type="match status" value="1"/>
</dbReference>
<comment type="similarity">
    <text evidence="15 16">Belongs to the papillomaviridae E1 protein family.</text>
</comment>
<dbReference type="EMBL" id="MG837557">
    <property type="protein sequence ID" value="AXN57282.1"/>
    <property type="molecule type" value="Genomic_DNA"/>
</dbReference>
<comment type="subcellular location">
    <subcellularLocation>
        <location evidence="1 15">Host nucleus</location>
    </subcellularLocation>
</comment>
<protein>
    <recommendedName>
        <fullName evidence="15 16">Replication protein E1</fullName>
        <ecNumber evidence="15 16">5.6.2.4</ecNumber>
    </recommendedName>
    <alternativeName>
        <fullName evidence="15">ATP-dependent helicase E1</fullName>
    </alternativeName>
    <alternativeName>
        <fullName evidence="15">DNA 3'-5' helicase E1</fullName>
    </alternativeName>
</protein>
<feature type="binding site" evidence="15">
    <location>
        <begin position="470"/>
        <end position="477"/>
    </location>
    <ligand>
        <name>ATP</name>
        <dbReference type="ChEBI" id="CHEBI:30616"/>
    </ligand>
</feature>
<keyword evidence="10 15" id="KW-0238">DNA-binding</keyword>
<keyword evidence="3 15" id="KW-0597">Phosphoprotein</keyword>
<sequence>MADCEGTEEEGTGCNGWFFVEAVVDRTTGDCVSEDEDEDVQDSGLDMVDFIDNSYSSQVEEQAEARQLYNAQELQADVEAVQQLKRKYMCSPYVSPLSTSEPCIDKHLSPRLGAISISQQSRKAKRRLFDPGDGNTEVEATAIEVNRAEGGNQETGANASSSNLNDGGQTVGTGAAGTEESAGSQQISALLRCANVRVTLFGVFKDTFGVSFMDLARLFKSDKTACNDWIIAGFGVHHSVTEGFRTLLEPHCEYGHVQWLTCKWGMVVLVLARFKCAKNRTTVAKCMAMLLNIPETQMIIEPPKIRSGAAALYWYRQGLSNVSDVFGDAPEWLVRLTTIEHSMADTQFELSKMVQWAFDNDYTDDSVIAYEYAKEANFDQNAAAFLASNCQARYVKDCGIMCRHYKRAQKMAMSMGEYIEYRCNLVEEEGDWREIVKFLRFQQVDFIAFTAAFKAFLQGIPKKNCILLHGPPDTGKSTFAMSLMKFLGGAVISFVNSTSHFWLQPLTEAKIAMLDDATCQCWNYMDIHMRNALDGNPMCLDRKHKNMIQTKCPPLMITSNIDAGKDDRWRYLHSRLQSFCFPNPFPFDANGNPVYDLSNKNWKSFFKRSWIRLALNDNDNVEDDGDNSSTFRCVPGQNTRTV</sequence>
<dbReference type="InterPro" id="IPR046935">
    <property type="entry name" value="PPV_E1_DBD_sf"/>
</dbReference>
<evidence type="ECO:0000256" key="3">
    <source>
        <dbReference type="ARBA" id="ARBA00022553"/>
    </source>
</evidence>
<dbReference type="RefSeq" id="YP_009553206.1">
    <property type="nucleotide sequence ID" value="NC_040709.1"/>
</dbReference>
<organism evidence="19 20">
    <name type="scientific">Macaca mulatta papillomavirus 2</name>
    <dbReference type="NCBI Taxonomy" id="2294150"/>
    <lineage>
        <taxon>Viruses</taxon>
        <taxon>Monodnaviria</taxon>
        <taxon>Shotokuvirae</taxon>
        <taxon>Cossaviricota</taxon>
        <taxon>Papovaviricetes</taxon>
        <taxon>Zurhausenvirales</taxon>
        <taxon>Papillomaviridae</taxon>
        <taxon>primate papillomaviruses</taxon>
    </lineage>
</organism>
<keyword evidence="2 15" id="KW-0244">Early protein</keyword>
<dbReference type="PROSITE" id="PS51206">
    <property type="entry name" value="SF3_HELICASE_1"/>
    <property type="match status" value="1"/>
</dbReference>
<dbReference type="InterPro" id="IPR016393">
    <property type="entry name" value="Rep_E1_papillomaV"/>
</dbReference>
<comment type="PTM">
    <text evidence="15">Sumoylated.</text>
</comment>
<comment type="function">
    <text evidence="16">ATP-dependent DNA helicase required for initiation of viral DNA replication. It forms a complex with the viral E2 protein. The E1-E2 complex binds to the replication origin which contains binding sites for both proteins.</text>
</comment>
<name>A0A385AH66_9PAPI</name>
<evidence type="ECO:0000256" key="11">
    <source>
        <dbReference type="ARBA" id="ARBA00023235"/>
    </source>
</evidence>
<dbReference type="GO" id="GO:0043138">
    <property type="term" value="F:3'-5' DNA helicase activity"/>
    <property type="evidence" value="ECO:0007669"/>
    <property type="project" value="UniProtKB-UniRule"/>
</dbReference>
<dbReference type="InterPro" id="IPR014000">
    <property type="entry name" value="PPV_DNA_helicase_E1_N"/>
</dbReference>
<dbReference type="Pfam" id="PF00519">
    <property type="entry name" value="PPV_E1_C"/>
    <property type="match status" value="1"/>
</dbReference>
<keyword evidence="7 15" id="KW-0378">Hydrolase</keyword>
<evidence type="ECO:0000256" key="14">
    <source>
        <dbReference type="ARBA" id="ARBA00093297"/>
    </source>
</evidence>
<keyword evidence="15" id="KW-1017">Isopeptide bond</keyword>
<dbReference type="GO" id="GO:0042025">
    <property type="term" value="C:host cell nucleus"/>
    <property type="evidence" value="ECO:0007669"/>
    <property type="project" value="UniProtKB-SubCell"/>
</dbReference>
<feature type="short sequence motif" description="Nuclear export signal" evidence="15">
    <location>
        <begin position="108"/>
        <end position="117"/>
    </location>
</feature>
<feature type="region of interest" description="Disordered" evidence="17">
    <location>
        <begin position="146"/>
        <end position="178"/>
    </location>
</feature>
<evidence type="ECO:0000256" key="7">
    <source>
        <dbReference type="ARBA" id="ARBA00022801"/>
    </source>
</evidence>
<dbReference type="EC" id="5.6.2.4" evidence="15 16"/>
<keyword evidence="9 15" id="KW-0067">ATP-binding</keyword>
<comment type="function">
    <text evidence="14 15">ATP-dependent DNA 3'-5' helicase required for initiation of viral DNA replication. It forms a complex with the viral E2 protein. The E1-E2 complex binds to the replication origin which contains binding sites for both proteins. During the initial step, a dimer of E1 interacts with a dimer of protein E2 leading to a complex that binds the viral origin of replication with high specificity. Then, a second dimer of E1 displaces the E2 dimer in an ATP-dependent manner to form the E1 tetramer. Following this, two E1 monomers are added to each half of the site, which results in the formation of two E1 trimers on the viral ori. Subsequently, two hexamers will be created. The double hexamer acts as a bi-directional helicase machinery and unwinds the viral DNA and then recruits the host DNA polymerase to start replication.</text>
</comment>
<evidence type="ECO:0000256" key="4">
    <source>
        <dbReference type="ARBA" id="ARBA00022562"/>
    </source>
</evidence>
<dbReference type="InterPro" id="IPR046832">
    <property type="entry name" value="PPV_E1_DBD"/>
</dbReference>
<dbReference type="SUPFAM" id="SSF55464">
    <property type="entry name" value="Origin of replication-binding domain, RBD-like"/>
    <property type="match status" value="1"/>
</dbReference>
<comment type="subunit">
    <text evidence="15">Can form hexamers. Interacts with E2 protein; this interaction increases E1 DNA binding specificity. Interacts with host DNA polymerase subunit POLA2. Interacts with host single stranded DNA-binding protein RPA1. Interacts with host TOP1; this interaction stimulates the enzymatic activity of TOP1.</text>
</comment>
<dbReference type="PIRSF" id="PIRSF003383">
    <property type="entry name" value="Rep_E1_papillomaV"/>
    <property type="match status" value="1"/>
</dbReference>
<dbReference type="GO" id="GO:0016887">
    <property type="term" value="F:ATP hydrolysis activity"/>
    <property type="evidence" value="ECO:0007669"/>
    <property type="project" value="RHEA"/>
</dbReference>
<dbReference type="InterPro" id="IPR001177">
    <property type="entry name" value="PPV_DNA_helicase_E1_C"/>
</dbReference>
<feature type="modified residue" description="Phosphoserine; by host" evidence="15">
    <location>
        <position position="109"/>
    </location>
</feature>
<dbReference type="Proteomes" id="UP000289742">
    <property type="component" value="Segment"/>
</dbReference>
<evidence type="ECO:0000256" key="6">
    <source>
        <dbReference type="ARBA" id="ARBA00022741"/>
    </source>
</evidence>
<dbReference type="GO" id="GO:0005524">
    <property type="term" value="F:ATP binding"/>
    <property type="evidence" value="ECO:0007669"/>
    <property type="project" value="UniProtKB-UniRule"/>
</dbReference>
<evidence type="ECO:0000256" key="10">
    <source>
        <dbReference type="ARBA" id="ARBA00023125"/>
    </source>
</evidence>
<evidence type="ECO:0000256" key="1">
    <source>
        <dbReference type="ARBA" id="ARBA00004147"/>
    </source>
</evidence>
<comment type="caution">
    <text evidence="15">Lacks conserved residue(s) required for the propagation of feature annotation.</text>
</comment>
<dbReference type="InterPro" id="IPR027417">
    <property type="entry name" value="P-loop_NTPase"/>
</dbReference>
<keyword evidence="6 15" id="KW-0547">Nucleotide-binding</keyword>